<organism evidence="1">
    <name type="scientific">Hexamita inflata</name>
    <dbReference type="NCBI Taxonomy" id="28002"/>
    <lineage>
        <taxon>Eukaryota</taxon>
        <taxon>Metamonada</taxon>
        <taxon>Diplomonadida</taxon>
        <taxon>Hexamitidae</taxon>
        <taxon>Hexamitinae</taxon>
        <taxon>Hexamita</taxon>
    </lineage>
</organism>
<dbReference type="EMBL" id="CAXDID020000157">
    <property type="protein sequence ID" value="CAL6043555.1"/>
    <property type="molecule type" value="Genomic_DNA"/>
</dbReference>
<comment type="caution">
    <text evidence="1">The sequence shown here is derived from an EMBL/GenBank/DDBJ whole genome shotgun (WGS) entry which is preliminary data.</text>
</comment>
<accession>A0AA86V3V1</accession>
<evidence type="ECO:0000313" key="1">
    <source>
        <dbReference type="EMBL" id="CAI9956038.1"/>
    </source>
</evidence>
<name>A0AA86V3V1_9EUKA</name>
<dbReference type="EMBL" id="CATOUU010000899">
    <property type="protein sequence ID" value="CAI9957992.1"/>
    <property type="molecule type" value="Genomic_DNA"/>
</dbReference>
<reference evidence="1" key="1">
    <citation type="submission" date="2023-06" db="EMBL/GenBank/DDBJ databases">
        <authorList>
            <person name="Kurt Z."/>
        </authorList>
    </citation>
    <scope>NUCLEOTIDE SEQUENCE</scope>
</reference>
<dbReference type="Proteomes" id="UP001642409">
    <property type="component" value="Unassembled WGS sequence"/>
</dbReference>
<evidence type="ECO:0000313" key="3">
    <source>
        <dbReference type="EMBL" id="CAL6043555.1"/>
    </source>
</evidence>
<sequence>MSLWFFEVLTWPKQINFCVFQEIKGPHGSVKAAQVASKFILVIQVVPIICRRLFSQLYSYYSWVKSEMLSEVGSTTTFSKLFFVFHCNSNMSILVLLIWLLNSKFEVVSAFELYQHGFVG</sequence>
<dbReference type="EMBL" id="CAXDID020000369">
    <property type="protein sequence ID" value="CAL6083024.1"/>
    <property type="molecule type" value="Genomic_DNA"/>
</dbReference>
<reference evidence="3 5" key="2">
    <citation type="submission" date="2024-07" db="EMBL/GenBank/DDBJ databases">
        <authorList>
            <person name="Akdeniz Z."/>
        </authorList>
    </citation>
    <scope>NUCLEOTIDE SEQUENCE [LARGE SCALE GENOMIC DNA]</scope>
</reference>
<keyword evidence="5" id="KW-1185">Reference proteome</keyword>
<evidence type="ECO:0000313" key="2">
    <source>
        <dbReference type="EMBL" id="CAI9957992.1"/>
    </source>
</evidence>
<dbReference type="EMBL" id="CATOUU010000869">
    <property type="protein sequence ID" value="CAI9956038.1"/>
    <property type="molecule type" value="Genomic_DNA"/>
</dbReference>
<evidence type="ECO:0000313" key="5">
    <source>
        <dbReference type="Proteomes" id="UP001642409"/>
    </source>
</evidence>
<gene>
    <name evidence="3" type="ORF">HINF_LOCUS40131</name>
    <name evidence="1" type="ORF">HINF_LOCUS43683</name>
    <name evidence="2" type="ORF">HINF_LOCUS45637</name>
    <name evidence="4" type="ORF">HINF_LOCUS61525</name>
</gene>
<protein>
    <submittedName>
        <fullName evidence="3">Hypothetical_protein</fullName>
    </submittedName>
</protein>
<proteinExistence type="predicted"/>
<evidence type="ECO:0000313" key="4">
    <source>
        <dbReference type="EMBL" id="CAL6083024.1"/>
    </source>
</evidence>
<dbReference type="AlphaFoldDB" id="A0AA86V3V1"/>